<sequence>MWYEIIPTAAIIYVALSFPHYSAYVINKVVVGNMFRRSLYEKKERLSYLRDTRLSGNPYKVVSLEQIPDE</sequence>
<evidence type="ECO:0008006" key="4">
    <source>
        <dbReference type="Google" id="ProtNLM"/>
    </source>
</evidence>
<protein>
    <recommendedName>
        <fullName evidence="4">NADH-ubiquinone oxidoreductase MWFE subunit</fullName>
    </recommendedName>
</protein>
<dbReference type="EMBL" id="JARPUR010000004">
    <property type="protein sequence ID" value="KAK4878125.1"/>
    <property type="molecule type" value="Genomic_DNA"/>
</dbReference>
<proteinExistence type="predicted"/>
<keyword evidence="1" id="KW-0812">Transmembrane</keyword>
<dbReference type="Pfam" id="PF15879">
    <property type="entry name" value="MWFE"/>
    <property type="match status" value="1"/>
</dbReference>
<dbReference type="Proteomes" id="UP001353858">
    <property type="component" value="Unassembled WGS sequence"/>
</dbReference>
<dbReference type="AlphaFoldDB" id="A0AAN7P197"/>
<name>A0AAN7P197_9COLE</name>
<evidence type="ECO:0000313" key="3">
    <source>
        <dbReference type="Proteomes" id="UP001353858"/>
    </source>
</evidence>
<keyword evidence="3" id="KW-1185">Reference proteome</keyword>
<gene>
    <name evidence="2" type="ORF">RN001_010631</name>
</gene>
<keyword evidence="1" id="KW-1133">Transmembrane helix</keyword>
<dbReference type="InterPro" id="IPR017384">
    <property type="entry name" value="NADH_Ub_cplx-1_asu_su-1"/>
</dbReference>
<keyword evidence="1" id="KW-0472">Membrane</keyword>
<organism evidence="2 3">
    <name type="scientific">Aquatica leii</name>
    <dbReference type="NCBI Taxonomy" id="1421715"/>
    <lineage>
        <taxon>Eukaryota</taxon>
        <taxon>Metazoa</taxon>
        <taxon>Ecdysozoa</taxon>
        <taxon>Arthropoda</taxon>
        <taxon>Hexapoda</taxon>
        <taxon>Insecta</taxon>
        <taxon>Pterygota</taxon>
        <taxon>Neoptera</taxon>
        <taxon>Endopterygota</taxon>
        <taxon>Coleoptera</taxon>
        <taxon>Polyphaga</taxon>
        <taxon>Elateriformia</taxon>
        <taxon>Elateroidea</taxon>
        <taxon>Lampyridae</taxon>
        <taxon>Luciolinae</taxon>
        <taxon>Aquatica</taxon>
    </lineage>
</organism>
<evidence type="ECO:0000256" key="1">
    <source>
        <dbReference type="SAM" id="Phobius"/>
    </source>
</evidence>
<reference evidence="3" key="1">
    <citation type="submission" date="2023-01" db="EMBL/GenBank/DDBJ databases">
        <title>Key to firefly adult light organ development and bioluminescence: homeobox transcription factors regulate luciferase expression and transportation to peroxisome.</title>
        <authorList>
            <person name="Fu X."/>
        </authorList>
    </citation>
    <scope>NUCLEOTIDE SEQUENCE [LARGE SCALE GENOMIC DNA]</scope>
</reference>
<evidence type="ECO:0000313" key="2">
    <source>
        <dbReference type="EMBL" id="KAK4878125.1"/>
    </source>
</evidence>
<accession>A0AAN7P197</accession>
<comment type="caution">
    <text evidence="2">The sequence shown here is derived from an EMBL/GenBank/DDBJ whole genome shotgun (WGS) entry which is preliminary data.</text>
</comment>
<feature type="transmembrane region" description="Helical" evidence="1">
    <location>
        <begin position="6"/>
        <end position="27"/>
    </location>
</feature>